<organism evidence="1 2">
    <name type="scientific">Aspergillus bertholletiae</name>
    <dbReference type="NCBI Taxonomy" id="1226010"/>
    <lineage>
        <taxon>Eukaryota</taxon>
        <taxon>Fungi</taxon>
        <taxon>Dikarya</taxon>
        <taxon>Ascomycota</taxon>
        <taxon>Pezizomycotina</taxon>
        <taxon>Eurotiomycetes</taxon>
        <taxon>Eurotiomycetidae</taxon>
        <taxon>Eurotiales</taxon>
        <taxon>Aspergillaceae</taxon>
        <taxon>Aspergillus</taxon>
        <taxon>Aspergillus subgen. Circumdati</taxon>
    </lineage>
</organism>
<dbReference type="PANTHER" id="PTHR38111">
    <property type="entry name" value="ZN(2)-C6 FUNGAL-TYPE DOMAIN-CONTAINING PROTEIN-RELATED"/>
    <property type="match status" value="1"/>
</dbReference>
<accession>A0A5N7AXZ1</accession>
<sequence length="356" mass="40210">MEGQAPDEYCEIKQQQQFAFTVFINNAFPISHAYNRFRETDYPNFAEYIASMFDGSVCLDTAAYSVCLVFQDRTTIPVSLLNKGRNAYIHALQAIQQALNSDQISNKPEMIGTSILLSLYEMRIPSWPHDEWSNHCHGVAALMKELGAHSFTQGFARSCYIFFRGFLIAHAFHTEQPCFLEDDQWQQLAERFRVEDSQKVGISRMFVDITERILMELVKCPRYVSEAQLHQRTRSYHPALQLYSRVVAAQNNLRSLVIQLKDLISIHQPGASSSVLFPADIPSAPKFLLEGTENAIRLLDALAQRLIMAPIPPFGVRSGLAQLIENGFIAQDALWLDQLGCSMGLLGTTLIDLIET</sequence>
<gene>
    <name evidence="1" type="ORF">BDV26DRAFT_284102</name>
</gene>
<dbReference type="EMBL" id="ML736279">
    <property type="protein sequence ID" value="KAE8374641.1"/>
    <property type="molecule type" value="Genomic_DNA"/>
</dbReference>
<name>A0A5N7AXZ1_9EURO</name>
<evidence type="ECO:0000313" key="1">
    <source>
        <dbReference type="EMBL" id="KAE8374641.1"/>
    </source>
</evidence>
<proteinExistence type="predicted"/>
<dbReference type="Proteomes" id="UP000326198">
    <property type="component" value="Unassembled WGS sequence"/>
</dbReference>
<dbReference type="OrthoDB" id="5126878at2759"/>
<evidence type="ECO:0008006" key="3">
    <source>
        <dbReference type="Google" id="ProtNLM"/>
    </source>
</evidence>
<keyword evidence="2" id="KW-1185">Reference proteome</keyword>
<dbReference type="PANTHER" id="PTHR38111:SF5">
    <property type="entry name" value="TRANSCRIPTION FACTOR DOMAIN-CONTAINING PROTEIN"/>
    <property type="match status" value="1"/>
</dbReference>
<dbReference type="InterPro" id="IPR053178">
    <property type="entry name" value="Osmoadaptation_assoc"/>
</dbReference>
<protein>
    <recommendedName>
        <fullName evidence="3">Fungal-specific transcription factor domain-containing protein</fullName>
    </recommendedName>
</protein>
<reference evidence="1 2" key="1">
    <citation type="submission" date="2019-04" db="EMBL/GenBank/DDBJ databases">
        <title>Friends and foes A comparative genomics studyof 23 Aspergillus species from section Flavi.</title>
        <authorList>
            <consortium name="DOE Joint Genome Institute"/>
            <person name="Kjaerbolling I."/>
            <person name="Vesth T."/>
            <person name="Frisvad J.C."/>
            <person name="Nybo J.L."/>
            <person name="Theobald S."/>
            <person name="Kildgaard S."/>
            <person name="Isbrandt T."/>
            <person name="Kuo A."/>
            <person name="Sato A."/>
            <person name="Lyhne E.K."/>
            <person name="Kogle M.E."/>
            <person name="Wiebenga A."/>
            <person name="Kun R.S."/>
            <person name="Lubbers R.J."/>
            <person name="Makela M.R."/>
            <person name="Barry K."/>
            <person name="Chovatia M."/>
            <person name="Clum A."/>
            <person name="Daum C."/>
            <person name="Haridas S."/>
            <person name="He G."/>
            <person name="LaButti K."/>
            <person name="Lipzen A."/>
            <person name="Mondo S."/>
            <person name="Riley R."/>
            <person name="Salamov A."/>
            <person name="Simmons B.A."/>
            <person name="Magnuson J.K."/>
            <person name="Henrissat B."/>
            <person name="Mortensen U.H."/>
            <person name="Larsen T.O."/>
            <person name="Devries R.P."/>
            <person name="Grigoriev I.V."/>
            <person name="Machida M."/>
            <person name="Baker S.E."/>
            <person name="Andersen M.R."/>
        </authorList>
    </citation>
    <scope>NUCLEOTIDE SEQUENCE [LARGE SCALE GENOMIC DNA]</scope>
    <source>
        <strain evidence="1 2">IBT 29228</strain>
    </source>
</reference>
<dbReference type="AlphaFoldDB" id="A0A5N7AXZ1"/>
<evidence type="ECO:0000313" key="2">
    <source>
        <dbReference type="Proteomes" id="UP000326198"/>
    </source>
</evidence>